<evidence type="ECO:0000256" key="1">
    <source>
        <dbReference type="ARBA" id="ARBA00000185"/>
    </source>
</evidence>
<gene>
    <name evidence="9 13" type="primary">gyrA</name>
    <name evidence="13" type="ORF">H8711_07715</name>
</gene>
<feature type="compositionally biased region" description="Acidic residues" evidence="11">
    <location>
        <begin position="813"/>
        <end position="841"/>
    </location>
</feature>
<dbReference type="RefSeq" id="WP_283245892.1">
    <property type="nucleotide sequence ID" value="NZ_JACRST010000010.1"/>
</dbReference>
<sequence length="841" mass="94807">MENMYQEDSKLIIRDIEKEMKKSFLDYSMSVIVSRALPDVRDGLKPVHRRILYTMYENGLSPDKAYRKCADTVGNVLGKYHPHGDASVYDALVRLAQDFSLRYPLVDGHGNFGSVDGDPAAAYRYTEARMAKMAMPLLTDIEKETVDFTPNYDDRILEPVVLPSRYPNLLVNGSTGIAVGMATNIPPHNLREVVDAVCCLIDNPDATLDDLMEFVKGPDFPTGGIIMGRKGIRSAYGTGRGRVILRARAEIEEHKNGRERIVVTEIPYMVNKSRLIENIADLVKEKRIDMISDLRDESDRDGMRIVIELKKDANAQVVLNQLYTYTQLQETVGVIMLCIVDGVPRELTLKEMLHEYIKFQESVIVRRTRYDLRKAREREHILEGLKIAQDNIDEVIRIIRSSKDDSESKPRLMERFGLTEIQASAIVAMRLGRLSGLEREKIENELREILARIADYEEILSSETRVLEIIKEEITAIRDKYGDERRTEIQAVSGEVDIEDLIPVEDCVITLTHFGYLKRMAMDVYKTQRRGGRGISGMTRRDEDFVEELFICSTHDYIMFFSNRGRVYRLKGYEIAECSRASRGANIVNLLPLEQGEKITSMIKVDEFDEDRYLIMVTRHGTAKRTPLSLFKNVRKGGLIAISLDEGDELAWVRETGGENELIVATRQGMAIRFSENDLRPMGRTARGVRAISLGEGDEVVGMARTREGATVLTVTEKGSGRRTETSEYRLQNRGGKGIMNYRCNDDKGCVAGVKVVDDEDDVIMITDDGVIIRIPVSEVNVQSRYAGGVRVMRVAEGSRIVTLARAPKEDPDGADSPEEAGETTENSPEVDEETASGEQE</sequence>
<feature type="active site" description="O-(5'-phospho-DNA)-tyrosine intermediate" evidence="9 10">
    <location>
        <position position="125"/>
    </location>
</feature>
<dbReference type="InterPro" id="IPR013758">
    <property type="entry name" value="Topo_IIA_A/C_ab"/>
</dbReference>
<dbReference type="FunFam" id="3.30.1360.40:FF:000002">
    <property type="entry name" value="DNA gyrase subunit A"/>
    <property type="match status" value="1"/>
</dbReference>
<dbReference type="GO" id="GO:0006265">
    <property type="term" value="P:DNA topological change"/>
    <property type="evidence" value="ECO:0007669"/>
    <property type="project" value="UniProtKB-UniRule"/>
</dbReference>
<keyword evidence="7 9" id="KW-0413">Isomerase</keyword>
<evidence type="ECO:0000256" key="7">
    <source>
        <dbReference type="ARBA" id="ARBA00023235"/>
    </source>
</evidence>
<dbReference type="GO" id="GO:0005524">
    <property type="term" value="F:ATP binding"/>
    <property type="evidence" value="ECO:0007669"/>
    <property type="project" value="UniProtKB-UniRule"/>
</dbReference>
<dbReference type="FunFam" id="2.120.10.90:FF:000005">
    <property type="entry name" value="DNA topoisomerase 4 subunit A"/>
    <property type="match status" value="1"/>
</dbReference>
<dbReference type="InterPro" id="IPR013760">
    <property type="entry name" value="Topo_IIA-like_dom_sf"/>
</dbReference>
<dbReference type="GO" id="GO:0005694">
    <property type="term" value="C:chromosome"/>
    <property type="evidence" value="ECO:0007669"/>
    <property type="project" value="InterPro"/>
</dbReference>
<evidence type="ECO:0000256" key="3">
    <source>
        <dbReference type="ARBA" id="ARBA00022741"/>
    </source>
</evidence>
<comment type="subcellular location">
    <subcellularLocation>
        <location evidence="9">Cytoplasm</location>
    </subcellularLocation>
</comment>
<dbReference type="Proteomes" id="UP000653127">
    <property type="component" value="Unassembled WGS sequence"/>
</dbReference>
<dbReference type="GO" id="GO:0003677">
    <property type="term" value="F:DNA binding"/>
    <property type="evidence" value="ECO:0007669"/>
    <property type="project" value="UniProtKB-UniRule"/>
</dbReference>
<evidence type="ECO:0000259" key="12">
    <source>
        <dbReference type="PROSITE" id="PS52040"/>
    </source>
</evidence>
<dbReference type="GO" id="GO:0006261">
    <property type="term" value="P:DNA-templated DNA replication"/>
    <property type="evidence" value="ECO:0007669"/>
    <property type="project" value="UniProtKB-UniRule"/>
</dbReference>
<accession>A0A926DX15</accession>
<keyword evidence="6 9" id="KW-0238">DNA-binding</keyword>
<keyword evidence="4 9" id="KW-0067">ATP-binding</keyword>
<dbReference type="NCBIfam" id="NF004043">
    <property type="entry name" value="PRK05560.1"/>
    <property type="match status" value="1"/>
</dbReference>
<comment type="subunit">
    <text evidence="9">Heterotetramer, composed of two GyrA and two GyrB chains. In the heterotetramer, GyrA contains the active site tyrosine that forms a transient covalent intermediate with DNA, while GyrB binds cofactors and catalyzes ATP hydrolysis.</text>
</comment>
<evidence type="ECO:0000256" key="8">
    <source>
        <dbReference type="ARBA" id="ARBA00063644"/>
    </source>
</evidence>
<comment type="catalytic activity">
    <reaction evidence="1 9 10">
        <text>ATP-dependent breakage, passage and rejoining of double-stranded DNA.</text>
        <dbReference type="EC" id="5.6.2.2"/>
    </reaction>
</comment>
<dbReference type="FunFam" id="3.90.199.10:FF:000001">
    <property type="entry name" value="DNA gyrase subunit A"/>
    <property type="match status" value="1"/>
</dbReference>
<dbReference type="NCBIfam" id="NF004044">
    <property type="entry name" value="PRK05561.1"/>
    <property type="match status" value="1"/>
</dbReference>
<dbReference type="EC" id="5.6.2.2" evidence="9"/>
<comment type="similarity">
    <text evidence="2 9">Belongs to the type II topoisomerase GyrA/ParC subunit family.</text>
</comment>
<dbReference type="InterPro" id="IPR013757">
    <property type="entry name" value="Topo_IIA_A_a_sf"/>
</dbReference>
<proteinExistence type="inferred from homology"/>
<evidence type="ECO:0000256" key="4">
    <source>
        <dbReference type="ARBA" id="ARBA00022840"/>
    </source>
</evidence>
<dbReference type="InterPro" id="IPR002205">
    <property type="entry name" value="Topo_IIA_dom_A"/>
</dbReference>
<dbReference type="InterPro" id="IPR035516">
    <property type="entry name" value="Gyrase/topoIV_suA_C"/>
</dbReference>
<dbReference type="CDD" id="cd00187">
    <property type="entry name" value="TOP4c"/>
    <property type="match status" value="1"/>
</dbReference>
<evidence type="ECO:0000313" key="14">
    <source>
        <dbReference type="Proteomes" id="UP000653127"/>
    </source>
</evidence>
<dbReference type="GO" id="GO:0005737">
    <property type="term" value="C:cytoplasm"/>
    <property type="evidence" value="ECO:0007669"/>
    <property type="project" value="UniProtKB-SubCell"/>
</dbReference>
<evidence type="ECO:0000313" key="13">
    <source>
        <dbReference type="EMBL" id="MBC8546820.1"/>
    </source>
</evidence>
<evidence type="ECO:0000256" key="11">
    <source>
        <dbReference type="SAM" id="MobiDB-lite"/>
    </source>
</evidence>
<evidence type="ECO:0000256" key="10">
    <source>
        <dbReference type="PROSITE-ProRule" id="PRU01384"/>
    </source>
</evidence>
<comment type="miscellaneous">
    <text evidence="9">Few gyrases are as efficient as E.coli at forming negative supercoils. Not all organisms have 2 type II topoisomerases; in organisms with a single type II topoisomerase this enzyme also has to decatenate newly replicated chromosomes.</text>
</comment>
<evidence type="ECO:0000256" key="5">
    <source>
        <dbReference type="ARBA" id="ARBA00023029"/>
    </source>
</evidence>
<keyword evidence="3 9" id="KW-0547">Nucleotide-binding</keyword>
<evidence type="ECO:0000256" key="9">
    <source>
        <dbReference type="HAMAP-Rule" id="MF_01897"/>
    </source>
</evidence>
<keyword evidence="9" id="KW-0963">Cytoplasm</keyword>
<dbReference type="InterPro" id="IPR006691">
    <property type="entry name" value="GyrA/parC_rep"/>
</dbReference>
<dbReference type="InterPro" id="IPR005743">
    <property type="entry name" value="GyrA"/>
</dbReference>
<dbReference type="Pfam" id="PF03989">
    <property type="entry name" value="DNA_gyraseA_C"/>
    <property type="match status" value="6"/>
</dbReference>
<feature type="region of interest" description="Disordered" evidence="11">
    <location>
        <begin position="802"/>
        <end position="841"/>
    </location>
</feature>
<dbReference type="Gene3D" id="3.90.199.10">
    <property type="entry name" value="Topoisomerase II, domain 5"/>
    <property type="match status" value="1"/>
</dbReference>
<protein>
    <recommendedName>
        <fullName evidence="9">DNA gyrase subunit A</fullName>
        <ecNumber evidence="9">5.6.2.2</ecNumber>
    </recommendedName>
</protein>
<dbReference type="FunFam" id="1.10.268.10:FF:000001">
    <property type="entry name" value="DNA gyrase subunit A"/>
    <property type="match status" value="1"/>
</dbReference>
<organism evidence="13 14">
    <name type="scientific">Ligaoa zhengdingensis</name>
    <dbReference type="NCBI Taxonomy" id="2763658"/>
    <lineage>
        <taxon>Bacteria</taxon>
        <taxon>Bacillati</taxon>
        <taxon>Bacillota</taxon>
        <taxon>Clostridia</taxon>
        <taxon>Eubacteriales</taxon>
        <taxon>Oscillospiraceae</taxon>
        <taxon>Ligaoa</taxon>
    </lineage>
</organism>
<dbReference type="PROSITE" id="PS52040">
    <property type="entry name" value="TOPO_IIA"/>
    <property type="match status" value="1"/>
</dbReference>
<dbReference type="InterPro" id="IPR050220">
    <property type="entry name" value="Type_II_DNA_Topoisomerases"/>
</dbReference>
<feature type="domain" description="Topo IIA-type catalytic" evidence="12">
    <location>
        <begin position="37"/>
        <end position="501"/>
    </location>
</feature>
<keyword evidence="14" id="KW-1185">Reference proteome</keyword>
<dbReference type="SUPFAM" id="SSF56719">
    <property type="entry name" value="Type II DNA topoisomerase"/>
    <property type="match status" value="1"/>
</dbReference>
<dbReference type="Gene3D" id="3.30.1360.40">
    <property type="match status" value="1"/>
</dbReference>
<dbReference type="EMBL" id="JACRST010000010">
    <property type="protein sequence ID" value="MBC8546820.1"/>
    <property type="molecule type" value="Genomic_DNA"/>
</dbReference>
<name>A0A926DX15_9FIRM</name>
<dbReference type="HAMAP" id="MF_01897">
    <property type="entry name" value="GyrA"/>
    <property type="match status" value="1"/>
</dbReference>
<evidence type="ECO:0000256" key="6">
    <source>
        <dbReference type="ARBA" id="ARBA00023125"/>
    </source>
</evidence>
<dbReference type="SMART" id="SM00434">
    <property type="entry name" value="TOP4c"/>
    <property type="match status" value="1"/>
</dbReference>
<comment type="caution">
    <text evidence="13">The sequence shown here is derived from an EMBL/GenBank/DDBJ whole genome shotgun (WGS) entry which is preliminary data.</text>
</comment>
<dbReference type="PANTHER" id="PTHR43493">
    <property type="entry name" value="DNA GYRASE/TOPOISOMERASE SUBUNIT A"/>
    <property type="match status" value="1"/>
</dbReference>
<dbReference type="AlphaFoldDB" id="A0A926DX15"/>
<dbReference type="NCBIfam" id="TIGR01063">
    <property type="entry name" value="gyrA"/>
    <property type="match status" value="1"/>
</dbReference>
<dbReference type="Gene3D" id="1.10.268.10">
    <property type="entry name" value="Topoisomerase, domain 3"/>
    <property type="match status" value="1"/>
</dbReference>
<dbReference type="SUPFAM" id="SSF101904">
    <property type="entry name" value="GyrA/ParC C-terminal domain-like"/>
    <property type="match status" value="1"/>
</dbReference>
<feature type="short sequence motif" description="GyrA-box" evidence="9">
    <location>
        <begin position="528"/>
        <end position="534"/>
    </location>
</feature>
<dbReference type="PANTHER" id="PTHR43493:SF5">
    <property type="entry name" value="DNA GYRASE SUBUNIT A, CHLOROPLASTIC_MITOCHONDRIAL"/>
    <property type="match status" value="1"/>
</dbReference>
<dbReference type="Gene3D" id="2.120.10.90">
    <property type="entry name" value="DNA gyrase/topoisomerase IV, subunit A, C-terminal"/>
    <property type="match status" value="1"/>
</dbReference>
<evidence type="ECO:0000256" key="2">
    <source>
        <dbReference type="ARBA" id="ARBA00008263"/>
    </source>
</evidence>
<comment type="subunit">
    <text evidence="8">Heterotetramer composed of ParC and ParE.</text>
</comment>
<keyword evidence="5 9" id="KW-0799">Topoisomerase</keyword>
<reference evidence="13" key="1">
    <citation type="submission" date="2020-08" db="EMBL/GenBank/DDBJ databases">
        <title>Genome public.</title>
        <authorList>
            <person name="Liu C."/>
            <person name="Sun Q."/>
        </authorList>
    </citation>
    <scope>NUCLEOTIDE SEQUENCE</scope>
    <source>
        <strain evidence="13">NSJ-31</strain>
    </source>
</reference>
<dbReference type="GO" id="GO:0009330">
    <property type="term" value="C:DNA topoisomerase type II (double strand cut, ATP-hydrolyzing) complex"/>
    <property type="evidence" value="ECO:0007669"/>
    <property type="project" value="TreeGrafter"/>
</dbReference>
<comment type="function">
    <text evidence="9">A type II topoisomerase that negatively supercoils closed circular double-stranded (ds) DNA in an ATP-dependent manner to modulate DNA topology and maintain chromosomes in an underwound state. Negative supercoiling favors strand separation, and DNA replication, transcription, recombination and repair, all of which involve strand separation. Also able to catalyze the interconversion of other topological isomers of dsDNA rings, including catenanes and knotted rings. Type II topoisomerases break and join 2 DNA strands simultaneously in an ATP-dependent manner.</text>
</comment>
<dbReference type="GO" id="GO:0034335">
    <property type="term" value="F:DNA negative supercoiling activity"/>
    <property type="evidence" value="ECO:0007669"/>
    <property type="project" value="UniProtKB-ARBA"/>
</dbReference>
<dbReference type="Pfam" id="PF00521">
    <property type="entry name" value="DNA_topoisoIV"/>
    <property type="match status" value="1"/>
</dbReference>